<comment type="caution">
    <text evidence="2">The sequence shown here is derived from an EMBL/GenBank/DDBJ whole genome shotgun (WGS) entry which is preliminary data.</text>
</comment>
<protein>
    <recommendedName>
        <fullName evidence="1">HNH nuclease domain-containing protein</fullName>
    </recommendedName>
</protein>
<dbReference type="SUPFAM" id="SSF54060">
    <property type="entry name" value="His-Me finger endonucleases"/>
    <property type="match status" value="1"/>
</dbReference>
<dbReference type="Gene3D" id="3.90.75.20">
    <property type="match status" value="1"/>
</dbReference>
<dbReference type="EMBL" id="LAZR01063059">
    <property type="protein sequence ID" value="KKK60254.1"/>
    <property type="molecule type" value="Genomic_DNA"/>
</dbReference>
<dbReference type="InterPro" id="IPR044925">
    <property type="entry name" value="His-Me_finger_sf"/>
</dbReference>
<sequence length="47" mass="5380">MVLNTYVGECPAGMQCRHLDGDSHNNNLDNLCWGSQEENNTDRNEHF</sequence>
<gene>
    <name evidence="2" type="ORF">LCGC14_3026180</name>
</gene>
<evidence type="ECO:0000259" key="1">
    <source>
        <dbReference type="Pfam" id="PF13392"/>
    </source>
</evidence>
<dbReference type="AlphaFoldDB" id="A0A0F8Z1D2"/>
<evidence type="ECO:0000313" key="2">
    <source>
        <dbReference type="EMBL" id="KKK60254.1"/>
    </source>
</evidence>
<reference evidence="2" key="1">
    <citation type="journal article" date="2015" name="Nature">
        <title>Complex archaea that bridge the gap between prokaryotes and eukaryotes.</title>
        <authorList>
            <person name="Spang A."/>
            <person name="Saw J.H."/>
            <person name="Jorgensen S.L."/>
            <person name="Zaremba-Niedzwiedzka K."/>
            <person name="Martijn J."/>
            <person name="Lind A.E."/>
            <person name="van Eijk R."/>
            <person name="Schleper C."/>
            <person name="Guy L."/>
            <person name="Ettema T.J."/>
        </authorList>
    </citation>
    <scope>NUCLEOTIDE SEQUENCE</scope>
</reference>
<feature type="domain" description="HNH nuclease" evidence="1">
    <location>
        <begin position="6"/>
        <end position="40"/>
    </location>
</feature>
<accession>A0A0F8Z1D2</accession>
<feature type="non-terminal residue" evidence="2">
    <location>
        <position position="47"/>
    </location>
</feature>
<dbReference type="Pfam" id="PF13392">
    <property type="entry name" value="HNH_3"/>
    <property type="match status" value="1"/>
</dbReference>
<dbReference type="InterPro" id="IPR003615">
    <property type="entry name" value="HNH_nuc"/>
</dbReference>
<proteinExistence type="predicted"/>
<name>A0A0F8Z1D2_9ZZZZ</name>
<organism evidence="2">
    <name type="scientific">marine sediment metagenome</name>
    <dbReference type="NCBI Taxonomy" id="412755"/>
    <lineage>
        <taxon>unclassified sequences</taxon>
        <taxon>metagenomes</taxon>
        <taxon>ecological metagenomes</taxon>
    </lineage>
</organism>